<evidence type="ECO:0000256" key="1">
    <source>
        <dbReference type="SAM" id="Phobius"/>
    </source>
</evidence>
<feature type="transmembrane region" description="Helical" evidence="1">
    <location>
        <begin position="12"/>
        <end position="36"/>
    </location>
</feature>
<dbReference type="Proteomes" id="UP000317593">
    <property type="component" value="Unassembled WGS sequence"/>
</dbReference>
<name>A0A521CY07_9BACT</name>
<dbReference type="InterPro" id="IPR009339">
    <property type="entry name" value="DUF998"/>
</dbReference>
<feature type="transmembrane region" description="Helical" evidence="1">
    <location>
        <begin position="147"/>
        <end position="167"/>
    </location>
</feature>
<proteinExistence type="predicted"/>
<protein>
    <recommendedName>
        <fullName evidence="4">DUF998 domain-containing protein</fullName>
    </recommendedName>
</protein>
<reference evidence="2 3" key="1">
    <citation type="submission" date="2017-05" db="EMBL/GenBank/DDBJ databases">
        <authorList>
            <person name="Varghese N."/>
            <person name="Submissions S."/>
        </authorList>
    </citation>
    <scope>NUCLEOTIDE SEQUENCE [LARGE SCALE GENOMIC DNA]</scope>
    <source>
        <strain evidence="2 3">DSM 21194</strain>
    </source>
</reference>
<gene>
    <name evidence="2" type="ORF">SAMN06265218_1085</name>
</gene>
<dbReference type="RefSeq" id="WP_185958343.1">
    <property type="nucleotide sequence ID" value="NZ_FXTH01000008.1"/>
</dbReference>
<evidence type="ECO:0000313" key="2">
    <source>
        <dbReference type="EMBL" id="SMO64346.1"/>
    </source>
</evidence>
<feature type="transmembrane region" description="Helical" evidence="1">
    <location>
        <begin position="187"/>
        <end position="204"/>
    </location>
</feature>
<keyword evidence="1" id="KW-0472">Membrane</keyword>
<keyword evidence="1" id="KW-1133">Transmembrane helix</keyword>
<organism evidence="2 3">
    <name type="scientific">Fodinibius sediminis</name>
    <dbReference type="NCBI Taxonomy" id="1214077"/>
    <lineage>
        <taxon>Bacteria</taxon>
        <taxon>Pseudomonadati</taxon>
        <taxon>Balneolota</taxon>
        <taxon>Balneolia</taxon>
        <taxon>Balneolales</taxon>
        <taxon>Balneolaceae</taxon>
        <taxon>Fodinibius</taxon>
    </lineage>
</organism>
<dbReference type="EMBL" id="FXTH01000008">
    <property type="protein sequence ID" value="SMO64346.1"/>
    <property type="molecule type" value="Genomic_DNA"/>
</dbReference>
<accession>A0A521CY07</accession>
<feature type="transmembrane region" description="Helical" evidence="1">
    <location>
        <begin position="120"/>
        <end position="140"/>
    </location>
</feature>
<sequence>METRQVGQKVLLVCGILSSVLWIAADIIASTLLEGYSYFHQTPSELSAIGTPTKTLLVQTGVAYSILLTAFGFGVWLFTHRKHSIRISAGLLIAYGIISFAWFFVPMHPRGTEFTLTDTLHVGMAAVTVLLVLLIIGFGANAFGKRFRIYSIVTLLMLVVFGGLTFLQADRVTADLPTPWMGIYERINVYGYMLWVAVLAIGLLRSRSGSEQ</sequence>
<evidence type="ECO:0008006" key="4">
    <source>
        <dbReference type="Google" id="ProtNLM"/>
    </source>
</evidence>
<keyword evidence="1" id="KW-0812">Transmembrane</keyword>
<dbReference type="AlphaFoldDB" id="A0A521CY07"/>
<keyword evidence="3" id="KW-1185">Reference proteome</keyword>
<feature type="transmembrane region" description="Helical" evidence="1">
    <location>
        <begin position="56"/>
        <end position="78"/>
    </location>
</feature>
<evidence type="ECO:0000313" key="3">
    <source>
        <dbReference type="Proteomes" id="UP000317593"/>
    </source>
</evidence>
<dbReference type="Pfam" id="PF06197">
    <property type="entry name" value="DUF998"/>
    <property type="match status" value="1"/>
</dbReference>
<feature type="transmembrane region" description="Helical" evidence="1">
    <location>
        <begin position="85"/>
        <end position="105"/>
    </location>
</feature>